<dbReference type="InterPro" id="IPR000182">
    <property type="entry name" value="GNAT_dom"/>
</dbReference>
<organism evidence="2">
    <name type="scientific">freshwater metagenome</name>
    <dbReference type="NCBI Taxonomy" id="449393"/>
    <lineage>
        <taxon>unclassified sequences</taxon>
        <taxon>metagenomes</taxon>
        <taxon>ecological metagenomes</taxon>
    </lineage>
</organism>
<name>A0A6J6LI02_9ZZZZ</name>
<dbReference type="PANTHER" id="PTHR13170">
    <property type="entry name" value="O-GLCNACASE"/>
    <property type="match status" value="1"/>
</dbReference>
<evidence type="ECO:0000313" key="2">
    <source>
        <dbReference type="EMBL" id="CAB4661500.1"/>
    </source>
</evidence>
<dbReference type="EMBL" id="CAEZWT010000010">
    <property type="protein sequence ID" value="CAB4661500.1"/>
    <property type="molecule type" value="Genomic_DNA"/>
</dbReference>
<evidence type="ECO:0000313" key="5">
    <source>
        <dbReference type="EMBL" id="CAB4915261.1"/>
    </source>
</evidence>
<evidence type="ECO:0000313" key="6">
    <source>
        <dbReference type="EMBL" id="CAB5051363.1"/>
    </source>
</evidence>
<sequence length="206" mass="23128">MKVLDFATGAYWRHANEEDRLDLYRVCVETGDSGQDATPLFNLPDMLGEVFVGPYLTFEPNYAFALINEGISGYLLATIDTANFESKLQDSWWPALQSKYAAIDNSLFTSEECGILKFINSPEVTDVEVTSQFPSQIHIDLLPRSQGAGYGKAMMKYTLELLAKNGSPGVHLHVSPTNERAFHFYQGLGFTLAHKFDDDWLMIRSL</sequence>
<dbReference type="PANTHER" id="PTHR13170:SF16">
    <property type="entry name" value="PROTEIN O-GLCNACASE"/>
    <property type="match status" value="1"/>
</dbReference>
<evidence type="ECO:0000313" key="3">
    <source>
        <dbReference type="EMBL" id="CAB4742682.1"/>
    </source>
</evidence>
<feature type="domain" description="N-acetyltransferase" evidence="1">
    <location>
        <begin position="71"/>
        <end position="206"/>
    </location>
</feature>
<dbReference type="InterPro" id="IPR016181">
    <property type="entry name" value="Acyl_CoA_acyltransferase"/>
</dbReference>
<proteinExistence type="predicted"/>
<dbReference type="GO" id="GO:0016747">
    <property type="term" value="F:acyltransferase activity, transferring groups other than amino-acyl groups"/>
    <property type="evidence" value="ECO:0007669"/>
    <property type="project" value="InterPro"/>
</dbReference>
<dbReference type="EMBL" id="CAFBLE010000007">
    <property type="protein sequence ID" value="CAB4869911.1"/>
    <property type="molecule type" value="Genomic_DNA"/>
</dbReference>
<dbReference type="EMBL" id="CAFBQL010000001">
    <property type="protein sequence ID" value="CAB5051363.1"/>
    <property type="molecule type" value="Genomic_DNA"/>
</dbReference>
<evidence type="ECO:0000259" key="1">
    <source>
        <dbReference type="PROSITE" id="PS51186"/>
    </source>
</evidence>
<dbReference type="InterPro" id="IPR051822">
    <property type="entry name" value="Glycosyl_Hydrolase_84"/>
</dbReference>
<dbReference type="Pfam" id="PF00583">
    <property type="entry name" value="Acetyltransf_1"/>
    <property type="match status" value="1"/>
</dbReference>
<dbReference type="AlphaFoldDB" id="A0A6J6LI02"/>
<accession>A0A6J6LI02</accession>
<dbReference type="CDD" id="cd04301">
    <property type="entry name" value="NAT_SF"/>
    <property type="match status" value="1"/>
</dbReference>
<dbReference type="EMBL" id="CAFBMV010000002">
    <property type="protein sequence ID" value="CAB4915261.1"/>
    <property type="molecule type" value="Genomic_DNA"/>
</dbReference>
<dbReference type="Gene3D" id="3.40.630.30">
    <property type="match status" value="1"/>
</dbReference>
<dbReference type="SUPFAM" id="SSF55729">
    <property type="entry name" value="Acyl-CoA N-acyltransferases (Nat)"/>
    <property type="match status" value="1"/>
</dbReference>
<reference evidence="2" key="1">
    <citation type="submission" date="2020-05" db="EMBL/GenBank/DDBJ databases">
        <authorList>
            <person name="Chiriac C."/>
            <person name="Salcher M."/>
            <person name="Ghai R."/>
            <person name="Kavagutti S V."/>
        </authorList>
    </citation>
    <scope>NUCLEOTIDE SEQUENCE</scope>
</reference>
<protein>
    <submittedName>
        <fullName evidence="2">Unannotated protein</fullName>
    </submittedName>
</protein>
<dbReference type="PROSITE" id="PS51186">
    <property type="entry name" value="GNAT"/>
    <property type="match status" value="1"/>
</dbReference>
<dbReference type="EMBL" id="CAEZZC010000003">
    <property type="protein sequence ID" value="CAB4742682.1"/>
    <property type="molecule type" value="Genomic_DNA"/>
</dbReference>
<gene>
    <name evidence="2" type="ORF">UFOPK2289_00548</name>
    <name evidence="3" type="ORF">UFOPK2822_00281</name>
    <name evidence="4" type="ORF">UFOPK3346_00970</name>
    <name evidence="5" type="ORF">UFOPK3670_00317</name>
    <name evidence="6" type="ORF">UFOPK4308_00077</name>
</gene>
<evidence type="ECO:0000313" key="4">
    <source>
        <dbReference type="EMBL" id="CAB4869911.1"/>
    </source>
</evidence>